<dbReference type="EMBL" id="VTEG01000001">
    <property type="protein sequence ID" value="TYS01275.1"/>
    <property type="molecule type" value="Genomic_DNA"/>
</dbReference>
<sequence length="559" mass="65226">MKSDYFSIEFSSNEKEANQQARYCELKAGDQLYLTKNRTAVQEYYRGMAAVVLMNKEGRVIGSLPKELEEKYTGRIDQGESYKAKVIGYENMENFIFGVGHKWACHLRIVKNEEQTEPPLKEFDFIQKHQKEIKQELSGVTLEDRFFIRAEMKVESDTGHGMYRAEPLDELQLSDGNQLLGERLRGSIQTELIGEIPFLQKNLTPAKIYLGTARRSFQVPSQEEIDAKLYDIYEAYNCTSSEKIREWLYGHNTEYRTQVQAAKKQETYTYYELYISNLMREELEKATGFVPVTADEDQKNRNFAGILLTGTTIETAKFADDKKDLEVRLFRETKRLNASDPGGSDFRNSLIIPLEVQKETFFITIHHYVYRHPFNQNQYKYGKTRFRISADFKEAVTAYEDLKKEASVMGNSYQTDYGLVLDSSLDIIYTDSTYAKYCPSCKDFVYPVRQTEKNSIDLRIINQFVKERQMLLSITDYISFSKAEFRCPDCSGILKDVSSVFGKPVRKPVYAGYEDEYEYELSEEEKMEAQERTMQKEVEWVTEQNQTIYDRSPFDYDDE</sequence>
<name>A0A5D4MHA8_9BACI</name>
<evidence type="ECO:0000313" key="2">
    <source>
        <dbReference type="Proteomes" id="UP000325182"/>
    </source>
</evidence>
<dbReference type="Proteomes" id="UP000325182">
    <property type="component" value="Unassembled WGS sequence"/>
</dbReference>
<gene>
    <name evidence="1" type="ORF">FZC84_01050</name>
</gene>
<organism evidence="1 2">
    <name type="scientific">Rossellomorea vietnamensis</name>
    <dbReference type="NCBI Taxonomy" id="218284"/>
    <lineage>
        <taxon>Bacteria</taxon>
        <taxon>Bacillati</taxon>
        <taxon>Bacillota</taxon>
        <taxon>Bacilli</taxon>
        <taxon>Bacillales</taxon>
        <taxon>Bacillaceae</taxon>
        <taxon>Rossellomorea</taxon>
    </lineage>
</organism>
<protein>
    <submittedName>
        <fullName evidence="1">Uncharacterized protein</fullName>
    </submittedName>
</protein>
<dbReference type="AlphaFoldDB" id="A0A5D4MHA8"/>
<reference evidence="1 2" key="1">
    <citation type="submission" date="2019-08" db="EMBL/GenBank/DDBJ databases">
        <title>Bacillus genomes from the desert of Cuatro Cienegas, Coahuila.</title>
        <authorList>
            <person name="Olmedo-Alvarez G."/>
        </authorList>
    </citation>
    <scope>NUCLEOTIDE SEQUENCE [LARGE SCALE GENOMIC DNA]</scope>
    <source>
        <strain evidence="1 2">CH128b_4D</strain>
    </source>
</reference>
<accession>A0A5D4MHA8</accession>
<comment type="caution">
    <text evidence="1">The sequence shown here is derived from an EMBL/GenBank/DDBJ whole genome shotgun (WGS) entry which is preliminary data.</text>
</comment>
<dbReference type="RefSeq" id="WP_148952636.1">
    <property type="nucleotide sequence ID" value="NZ_VTEG01000001.1"/>
</dbReference>
<evidence type="ECO:0000313" key="1">
    <source>
        <dbReference type="EMBL" id="TYS01275.1"/>
    </source>
</evidence>
<proteinExistence type="predicted"/>